<dbReference type="EMBL" id="BAAAHG010000011">
    <property type="protein sequence ID" value="GAA0909864.1"/>
    <property type="molecule type" value="Genomic_DNA"/>
</dbReference>
<reference evidence="2 3" key="1">
    <citation type="journal article" date="2019" name="Int. J. Syst. Evol. Microbiol.">
        <title>The Global Catalogue of Microorganisms (GCM) 10K type strain sequencing project: providing services to taxonomists for standard genome sequencing and annotation.</title>
        <authorList>
            <consortium name="The Broad Institute Genomics Platform"/>
            <consortium name="The Broad Institute Genome Sequencing Center for Infectious Disease"/>
            <person name="Wu L."/>
            <person name="Ma J."/>
        </authorList>
    </citation>
    <scope>NUCLEOTIDE SEQUENCE [LARGE SCALE GENOMIC DNA]</scope>
    <source>
        <strain evidence="2 3">JCM 10673</strain>
    </source>
</reference>
<dbReference type="Gene3D" id="3.40.1580.10">
    <property type="entry name" value="SMI1/KNR4-like"/>
    <property type="match status" value="1"/>
</dbReference>
<keyword evidence="3" id="KW-1185">Reference proteome</keyword>
<dbReference type="InterPro" id="IPR037883">
    <property type="entry name" value="Knr4/Smi1-like_sf"/>
</dbReference>
<dbReference type="Pfam" id="PF09346">
    <property type="entry name" value="SMI1_KNR4"/>
    <property type="match status" value="1"/>
</dbReference>
<organism evidence="2 3">
    <name type="scientific">Streptomyces thermoalcalitolerans</name>
    <dbReference type="NCBI Taxonomy" id="65605"/>
    <lineage>
        <taxon>Bacteria</taxon>
        <taxon>Bacillati</taxon>
        <taxon>Actinomycetota</taxon>
        <taxon>Actinomycetes</taxon>
        <taxon>Kitasatosporales</taxon>
        <taxon>Streptomycetaceae</taxon>
        <taxon>Streptomyces</taxon>
    </lineage>
</organism>
<evidence type="ECO:0000313" key="2">
    <source>
        <dbReference type="EMBL" id="GAA0909864.1"/>
    </source>
</evidence>
<dbReference type="SMART" id="SM00860">
    <property type="entry name" value="SMI1_KNR4"/>
    <property type="match status" value="1"/>
</dbReference>
<dbReference type="RefSeq" id="WP_344048914.1">
    <property type="nucleotide sequence ID" value="NZ_BAAAHG010000011.1"/>
</dbReference>
<comment type="caution">
    <text evidence="2">The sequence shown here is derived from an EMBL/GenBank/DDBJ whole genome shotgun (WGS) entry which is preliminary data.</text>
</comment>
<feature type="domain" description="Knr4/Smi1-like" evidence="1">
    <location>
        <begin position="39"/>
        <end position="223"/>
    </location>
</feature>
<evidence type="ECO:0000313" key="3">
    <source>
        <dbReference type="Proteomes" id="UP001501005"/>
    </source>
</evidence>
<evidence type="ECO:0000259" key="1">
    <source>
        <dbReference type="SMART" id="SM00860"/>
    </source>
</evidence>
<dbReference type="InterPro" id="IPR018958">
    <property type="entry name" value="Knr4/Smi1-like_dom"/>
</dbReference>
<dbReference type="Proteomes" id="UP001501005">
    <property type="component" value="Unassembled WGS sequence"/>
</dbReference>
<sequence>MTEQQMWAGVRERVAAVGAHPQSAEVFGAHGHGFRLEEPLTAAEPADLEAKIGIRLPEDYRQFLLTVGAGGAGPAYGVFPLRRTGAGWRWEGDGADLTDLSRLAEPFPVHGPDAAAVRALLDERPEEEDFDGPDGLEEFDARMEAWDERWAELMWNPDRTVGAVVICHRGCALREWLVLSGPERGRIWADHRVDEDGTDLVPRLDASGEPLTFARWYLDWLEAAERLVLVGDAGD</sequence>
<proteinExistence type="predicted"/>
<name>A0ABN1NJ91_9ACTN</name>
<gene>
    <name evidence="2" type="ORF">GCM10009549_18790</name>
</gene>
<protein>
    <recommendedName>
        <fullName evidence="1">Knr4/Smi1-like domain-containing protein</fullName>
    </recommendedName>
</protein>
<accession>A0ABN1NJ91</accession>
<dbReference type="SUPFAM" id="SSF160631">
    <property type="entry name" value="SMI1/KNR4-like"/>
    <property type="match status" value="1"/>
</dbReference>